<dbReference type="RefSeq" id="WP_149749489.1">
    <property type="nucleotide sequence ID" value="NZ_VUJW01000003.1"/>
</dbReference>
<gene>
    <name evidence="3" type="ORF">F0U47_06280</name>
</gene>
<dbReference type="InterPro" id="IPR046640">
    <property type="entry name" value="DUF6752"/>
</dbReference>
<feature type="domain" description="DUF6752" evidence="2">
    <location>
        <begin position="51"/>
        <end position="105"/>
    </location>
</feature>
<organism evidence="3 4">
    <name type="scientific">Nocardioides antri</name>
    <dbReference type="NCBI Taxonomy" id="2607659"/>
    <lineage>
        <taxon>Bacteria</taxon>
        <taxon>Bacillati</taxon>
        <taxon>Actinomycetota</taxon>
        <taxon>Actinomycetes</taxon>
        <taxon>Propionibacteriales</taxon>
        <taxon>Nocardioidaceae</taxon>
        <taxon>Nocardioides</taxon>
    </lineage>
</organism>
<evidence type="ECO:0000313" key="4">
    <source>
        <dbReference type="Proteomes" id="UP000324351"/>
    </source>
</evidence>
<dbReference type="EMBL" id="VUJW01000003">
    <property type="protein sequence ID" value="KAA1427121.1"/>
    <property type="molecule type" value="Genomic_DNA"/>
</dbReference>
<sequence length="105" mass="11821">MSKRSDDPGQGDLEDRLSAIEDRLAAVEDALGSSSRPGRRGRSLRRGGGALEQRLTEVETELQESRRLNMRLAELTDIVQELLVPMAQQDQELLEERLKRYSASL</sequence>
<evidence type="ECO:0000259" key="2">
    <source>
        <dbReference type="Pfam" id="PF20537"/>
    </source>
</evidence>
<protein>
    <recommendedName>
        <fullName evidence="2">DUF6752 domain-containing protein</fullName>
    </recommendedName>
</protein>
<reference evidence="3 4" key="2">
    <citation type="submission" date="2019-09" db="EMBL/GenBank/DDBJ databases">
        <authorList>
            <person name="Jin C."/>
        </authorList>
    </citation>
    <scope>NUCLEOTIDE SEQUENCE [LARGE SCALE GENOMIC DNA]</scope>
    <source>
        <strain evidence="3 4">BN140041</strain>
    </source>
</reference>
<comment type="caution">
    <text evidence="3">The sequence shown here is derived from an EMBL/GenBank/DDBJ whole genome shotgun (WGS) entry which is preliminary data.</text>
</comment>
<evidence type="ECO:0000313" key="3">
    <source>
        <dbReference type="EMBL" id="KAA1427121.1"/>
    </source>
</evidence>
<name>A0A5B1M304_9ACTN</name>
<feature type="region of interest" description="Disordered" evidence="1">
    <location>
        <begin position="28"/>
        <end position="57"/>
    </location>
</feature>
<evidence type="ECO:0000256" key="1">
    <source>
        <dbReference type="SAM" id="MobiDB-lite"/>
    </source>
</evidence>
<accession>A0A5B1M304</accession>
<proteinExistence type="predicted"/>
<dbReference type="Pfam" id="PF20537">
    <property type="entry name" value="DUF6752"/>
    <property type="match status" value="1"/>
</dbReference>
<reference evidence="3 4" key="1">
    <citation type="submission" date="2019-09" db="EMBL/GenBank/DDBJ databases">
        <title>Nocardioides panacisoli sp. nov., isolated from the soil of a ginseng field.</title>
        <authorList>
            <person name="Cho C."/>
        </authorList>
    </citation>
    <scope>NUCLEOTIDE SEQUENCE [LARGE SCALE GENOMIC DNA]</scope>
    <source>
        <strain evidence="3 4">BN140041</strain>
    </source>
</reference>
<dbReference type="AlphaFoldDB" id="A0A5B1M304"/>
<keyword evidence="4" id="KW-1185">Reference proteome</keyword>
<dbReference type="Proteomes" id="UP000324351">
    <property type="component" value="Unassembled WGS sequence"/>
</dbReference>